<dbReference type="GeneID" id="100892181"/>
<comment type="caution">
    <text evidence="3">Lacks conserved residue(s) required for the propagation of feature annotation.</text>
</comment>
<dbReference type="PANTHER" id="PTHR46908:SF4">
    <property type="entry name" value="TUMOR NECROSIS FACTOR-INDUCIBLE GENE 6 PROTEIN"/>
    <property type="match status" value="1"/>
</dbReference>
<dbReference type="Pfam" id="PF00431">
    <property type="entry name" value="CUB"/>
    <property type="match status" value="2"/>
</dbReference>
<dbReference type="InterPro" id="IPR000859">
    <property type="entry name" value="CUB_dom"/>
</dbReference>
<dbReference type="InParanoid" id="A0A7M7GIU7"/>
<keyword evidence="2" id="KW-1015">Disulfide bond</keyword>
<dbReference type="InterPro" id="IPR035914">
    <property type="entry name" value="Sperma_CUB_dom_sf"/>
</dbReference>
<dbReference type="SMART" id="SM00042">
    <property type="entry name" value="CUB"/>
    <property type="match status" value="2"/>
</dbReference>
<reference evidence="8" key="1">
    <citation type="submission" date="2015-02" db="EMBL/GenBank/DDBJ databases">
        <title>Genome sequencing for Strongylocentrotus purpuratus.</title>
        <authorList>
            <person name="Murali S."/>
            <person name="Liu Y."/>
            <person name="Vee V."/>
            <person name="English A."/>
            <person name="Wang M."/>
            <person name="Skinner E."/>
            <person name="Han Y."/>
            <person name="Muzny D.M."/>
            <person name="Worley K.C."/>
            <person name="Gibbs R.A."/>
        </authorList>
    </citation>
    <scope>NUCLEOTIDE SEQUENCE</scope>
</reference>
<protein>
    <recommendedName>
        <fullName evidence="6">CUB domain-containing protein</fullName>
    </recommendedName>
</protein>
<feature type="region of interest" description="Disordered" evidence="4">
    <location>
        <begin position="21"/>
        <end position="137"/>
    </location>
</feature>
<feature type="compositionally biased region" description="Polar residues" evidence="4">
    <location>
        <begin position="126"/>
        <end position="137"/>
    </location>
</feature>
<feature type="region of interest" description="Disordered" evidence="4">
    <location>
        <begin position="326"/>
        <end position="384"/>
    </location>
</feature>
<evidence type="ECO:0000313" key="8">
    <source>
        <dbReference type="Proteomes" id="UP000007110"/>
    </source>
</evidence>
<dbReference type="FunFam" id="2.60.120.290:FF:000005">
    <property type="entry name" value="Procollagen C-endopeptidase enhancer 1"/>
    <property type="match status" value="1"/>
</dbReference>
<dbReference type="EnsemblMetazoa" id="XM_003726735">
    <property type="protein sequence ID" value="XP_003726783"/>
    <property type="gene ID" value="LOC100892181"/>
</dbReference>
<dbReference type="InterPro" id="IPR018244">
    <property type="entry name" value="Allrgn_V5/Tpx1_CS"/>
</dbReference>
<dbReference type="PANTHER" id="PTHR46908">
    <property type="entry name" value="CUBILIN-LIKE PROTEIN"/>
    <property type="match status" value="1"/>
</dbReference>
<evidence type="ECO:0000256" key="3">
    <source>
        <dbReference type="PROSITE-ProRule" id="PRU00059"/>
    </source>
</evidence>
<evidence type="ECO:0000256" key="4">
    <source>
        <dbReference type="SAM" id="MobiDB-lite"/>
    </source>
</evidence>
<dbReference type="InterPro" id="IPR014044">
    <property type="entry name" value="CAP_dom"/>
</dbReference>
<dbReference type="GO" id="GO:0005576">
    <property type="term" value="C:extracellular region"/>
    <property type="evidence" value="ECO:0007669"/>
    <property type="project" value="InterPro"/>
</dbReference>
<feature type="compositionally biased region" description="Basic and acidic residues" evidence="4">
    <location>
        <begin position="35"/>
        <end position="50"/>
    </location>
</feature>
<evidence type="ECO:0000256" key="2">
    <source>
        <dbReference type="ARBA" id="ARBA00023157"/>
    </source>
</evidence>
<keyword evidence="1" id="KW-0677">Repeat</keyword>
<dbReference type="Pfam" id="PF00188">
    <property type="entry name" value="CAP"/>
    <property type="match status" value="1"/>
</dbReference>
<reference evidence="7" key="2">
    <citation type="submission" date="2021-01" db="UniProtKB">
        <authorList>
            <consortium name="EnsemblMetazoa"/>
        </authorList>
    </citation>
    <scope>IDENTIFICATION</scope>
</reference>
<dbReference type="FunFam" id="3.40.33.10:FF:000001">
    <property type="entry name" value="Cysteine-rich secretory protein LCCL domain containing 1"/>
    <property type="match status" value="1"/>
</dbReference>
<dbReference type="RefSeq" id="XP_003726783.2">
    <property type="nucleotide sequence ID" value="XM_003726735.3"/>
</dbReference>
<dbReference type="PRINTS" id="PR00837">
    <property type="entry name" value="V5TPXLIKE"/>
</dbReference>
<evidence type="ECO:0000256" key="5">
    <source>
        <dbReference type="SAM" id="SignalP"/>
    </source>
</evidence>
<feature type="chain" id="PRO_5029840260" description="CUB domain-containing protein" evidence="5">
    <location>
        <begin position="21"/>
        <end position="607"/>
    </location>
</feature>
<dbReference type="InterPro" id="IPR035940">
    <property type="entry name" value="CAP_sf"/>
</dbReference>
<sequence length="607" mass="64389">MRVIIPLACILIFAAAYIHASPGGGGGKGGKKKGPRNEGRPLPGRERPGGHDNIPSSTTEASTTTAEPTPRPNRPVKQNRFHDNMNRNGPMPDPPRNSQRRRPNSGTASGAGTGQRGIGNIQQQGATSGAQSIPQARQVNSNGLTSELKELFLNAHNDFRSRVHSPTAANMVQMEWDDTLAEMAQGWSDQCVFTHGNPPNISPYSWVGQNIWAGSGTGWDHYGMIEDWYNEVSDYNYQSNSCSGICGHYTQIVWAESTRVGCAITTCTTIQNLGWSPATILVCNYGEGGNYVGKKPYVSGPPCSQCPSDHPTCVDGKLCAAEGSNPNSGSGGGNGNGSGGGNSGSNNGGNSGIGGSGGGNGGGNPGGSNGGSQPAPSECGGTLTSASGSFTSPGWSAPYPLNRHCEWFIQGNQGDKITLTITFMDIEVGPTCSWDYLRIQTSPSDLGIKYCGMQTPPPITSDSGILQVSFHSDYTVPRGGFTANYKIIANQQDECGGVVQKANGAIKSPGWPAPYGAQQDCLWIIRVPPKKRVSIWFTAFDVEDHEICSHDHVTLQLGDERVPMRLCGSEVSAGKYTSTGREVQIRFRSTYGTASNRGFRAQFKAVR</sequence>
<feature type="domain" description="CUB" evidence="6">
    <location>
        <begin position="495"/>
        <end position="606"/>
    </location>
</feature>
<dbReference type="Gene3D" id="3.40.33.10">
    <property type="entry name" value="CAP"/>
    <property type="match status" value="1"/>
</dbReference>
<dbReference type="Gene3D" id="2.60.120.290">
    <property type="entry name" value="Spermadhesin, CUB domain"/>
    <property type="match status" value="2"/>
</dbReference>
<feature type="domain" description="CUB" evidence="6">
    <location>
        <begin position="379"/>
        <end position="488"/>
    </location>
</feature>
<name>A0A7M7GIU7_STRPU</name>
<dbReference type="OMA" id="EAHNDFR"/>
<dbReference type="OrthoDB" id="43654at2759"/>
<organism evidence="7 8">
    <name type="scientific">Strongylocentrotus purpuratus</name>
    <name type="common">Purple sea urchin</name>
    <dbReference type="NCBI Taxonomy" id="7668"/>
    <lineage>
        <taxon>Eukaryota</taxon>
        <taxon>Metazoa</taxon>
        <taxon>Echinodermata</taxon>
        <taxon>Eleutherozoa</taxon>
        <taxon>Echinozoa</taxon>
        <taxon>Echinoidea</taxon>
        <taxon>Euechinoidea</taxon>
        <taxon>Echinacea</taxon>
        <taxon>Camarodonta</taxon>
        <taxon>Echinidea</taxon>
        <taxon>Strongylocentrotidae</taxon>
        <taxon>Strongylocentrotus</taxon>
    </lineage>
</organism>
<dbReference type="SUPFAM" id="SSF49854">
    <property type="entry name" value="Spermadhesin, CUB domain"/>
    <property type="match status" value="2"/>
</dbReference>
<dbReference type="PROSITE" id="PS01180">
    <property type="entry name" value="CUB"/>
    <property type="match status" value="2"/>
</dbReference>
<keyword evidence="5" id="KW-0732">Signal</keyword>
<dbReference type="AlphaFoldDB" id="A0A7M7GIU7"/>
<evidence type="ECO:0000256" key="1">
    <source>
        <dbReference type="ARBA" id="ARBA00022737"/>
    </source>
</evidence>
<proteinExistence type="predicted"/>
<dbReference type="InterPro" id="IPR052129">
    <property type="entry name" value="Spermadhesin-Link_domain"/>
</dbReference>
<dbReference type="InterPro" id="IPR001283">
    <property type="entry name" value="CRISP-related"/>
</dbReference>
<keyword evidence="8" id="KW-1185">Reference proteome</keyword>
<accession>A0A7M7GIU7</accession>
<evidence type="ECO:0000259" key="6">
    <source>
        <dbReference type="PROSITE" id="PS01180"/>
    </source>
</evidence>
<dbReference type="Proteomes" id="UP000007110">
    <property type="component" value="Unassembled WGS sequence"/>
</dbReference>
<feature type="compositionally biased region" description="Gly residues" evidence="4">
    <location>
        <begin position="329"/>
        <end position="370"/>
    </location>
</feature>
<evidence type="ECO:0000313" key="7">
    <source>
        <dbReference type="EnsemblMetazoa" id="XP_003726783"/>
    </source>
</evidence>
<dbReference type="PROSITE" id="PS01009">
    <property type="entry name" value="CRISP_1"/>
    <property type="match status" value="1"/>
</dbReference>
<dbReference type="CDD" id="cd00041">
    <property type="entry name" value="CUB"/>
    <property type="match status" value="2"/>
</dbReference>
<feature type="compositionally biased region" description="Low complexity" evidence="4">
    <location>
        <begin position="55"/>
        <end position="68"/>
    </location>
</feature>
<dbReference type="FunFam" id="2.60.120.290:FF:000013">
    <property type="entry name" value="Membrane frizzled-related protein"/>
    <property type="match status" value="1"/>
</dbReference>
<dbReference type="KEGG" id="spu:100892181"/>
<dbReference type="SMART" id="SM00198">
    <property type="entry name" value="SCP"/>
    <property type="match status" value="1"/>
</dbReference>
<dbReference type="SUPFAM" id="SSF55797">
    <property type="entry name" value="PR-1-like"/>
    <property type="match status" value="1"/>
</dbReference>
<feature type="signal peptide" evidence="5">
    <location>
        <begin position="1"/>
        <end position="20"/>
    </location>
</feature>